<evidence type="ECO:0000256" key="3">
    <source>
        <dbReference type="ARBA" id="ARBA00022691"/>
    </source>
</evidence>
<comment type="function">
    <text evidence="5">Methylates the class 1 translation termination release factors RF1/PrfA and RF2/PrfB on the glutamine residue of the universally conserved GGQ motif.</text>
</comment>
<feature type="binding site" evidence="5">
    <location>
        <begin position="134"/>
        <end position="138"/>
    </location>
    <ligand>
        <name>S-adenosyl-L-methionine</name>
        <dbReference type="ChEBI" id="CHEBI:59789"/>
    </ligand>
</feature>
<feature type="binding site" evidence="5">
    <location>
        <position position="157"/>
    </location>
    <ligand>
        <name>S-adenosyl-L-methionine</name>
        <dbReference type="ChEBI" id="CHEBI:59789"/>
    </ligand>
</feature>
<feature type="binding site" evidence="5">
    <location>
        <position position="204"/>
    </location>
    <ligand>
        <name>S-adenosyl-L-methionine</name>
        <dbReference type="ChEBI" id="CHEBI:59789"/>
    </ligand>
</feature>
<dbReference type="CDD" id="cd02440">
    <property type="entry name" value="AdoMet_MTases"/>
    <property type="match status" value="1"/>
</dbReference>
<dbReference type="SUPFAM" id="SSF53335">
    <property type="entry name" value="S-adenosyl-L-methionine-dependent methyltransferases"/>
    <property type="match status" value="1"/>
</dbReference>
<evidence type="ECO:0000256" key="5">
    <source>
        <dbReference type="HAMAP-Rule" id="MF_02126"/>
    </source>
</evidence>
<evidence type="ECO:0000256" key="1">
    <source>
        <dbReference type="ARBA" id="ARBA00022603"/>
    </source>
</evidence>
<dbReference type="InterPro" id="IPR019874">
    <property type="entry name" value="RF_methyltr_PrmC"/>
</dbReference>
<accession>A0A3A4NLT3</accession>
<dbReference type="PROSITE" id="PS00092">
    <property type="entry name" value="N6_MTASE"/>
    <property type="match status" value="1"/>
</dbReference>
<evidence type="ECO:0000313" key="8">
    <source>
        <dbReference type="EMBL" id="RJP16141.1"/>
    </source>
</evidence>
<evidence type="ECO:0000256" key="4">
    <source>
        <dbReference type="ARBA" id="ARBA00048391"/>
    </source>
</evidence>
<sequence>MRPERVFPKPSSHVIIIDILLQAEAVLRASSVSETPRLDAEVMLADVLGIDRSRLIASYSDWIDTSAAGQFQRRVERRARGEPVSYITGKREFMGLSFRVDGRVLIPRAETETLVEYVLHAHRESGIRQVLDVGTGSGCIAVSLAVYLADAVVYATDVSAVALEVARKNADIHRVERKIQFYQGFLFDGLPQELKGTFDVIVSNPPYIPDYEYPLLQKNVREFEPPEALRGGPDGLDCFRKLAGECPDWLAKDGMLAVELGEGQMQKASALLAEKERIEVVDIVRDLAGKQRVIVGRRKA</sequence>
<comment type="caution">
    <text evidence="5">Lacks conserved residue(s) required for the propagation of feature annotation.</text>
</comment>
<feature type="domain" description="Methyltransferase small" evidence="6">
    <location>
        <begin position="126"/>
        <end position="207"/>
    </location>
</feature>
<dbReference type="Proteomes" id="UP000265882">
    <property type="component" value="Unassembled WGS sequence"/>
</dbReference>
<dbReference type="PANTHER" id="PTHR18895">
    <property type="entry name" value="HEMK METHYLTRANSFERASE"/>
    <property type="match status" value="1"/>
</dbReference>
<dbReference type="Pfam" id="PF17827">
    <property type="entry name" value="PrmC_N"/>
    <property type="match status" value="1"/>
</dbReference>
<dbReference type="NCBIfam" id="TIGR00536">
    <property type="entry name" value="hemK_fam"/>
    <property type="match status" value="1"/>
</dbReference>
<comment type="catalytic activity">
    <reaction evidence="4 5">
        <text>L-glutaminyl-[peptide chain release factor] + S-adenosyl-L-methionine = N(5)-methyl-L-glutaminyl-[peptide chain release factor] + S-adenosyl-L-homocysteine + H(+)</text>
        <dbReference type="Rhea" id="RHEA:42896"/>
        <dbReference type="Rhea" id="RHEA-COMP:10271"/>
        <dbReference type="Rhea" id="RHEA-COMP:10272"/>
        <dbReference type="ChEBI" id="CHEBI:15378"/>
        <dbReference type="ChEBI" id="CHEBI:30011"/>
        <dbReference type="ChEBI" id="CHEBI:57856"/>
        <dbReference type="ChEBI" id="CHEBI:59789"/>
        <dbReference type="ChEBI" id="CHEBI:61891"/>
        <dbReference type="EC" id="2.1.1.297"/>
    </reaction>
</comment>
<dbReference type="InterPro" id="IPR029063">
    <property type="entry name" value="SAM-dependent_MTases_sf"/>
</dbReference>
<dbReference type="EC" id="2.1.1.297" evidence="5"/>
<dbReference type="InterPro" id="IPR002052">
    <property type="entry name" value="DNA_methylase_N6_adenine_CS"/>
</dbReference>
<organism evidence="8 9">
    <name type="scientific">Abyssobacteria bacterium (strain SURF_5)</name>
    <dbReference type="NCBI Taxonomy" id="2093360"/>
    <lineage>
        <taxon>Bacteria</taxon>
        <taxon>Pseudomonadati</taxon>
        <taxon>Candidatus Hydrogenedentota</taxon>
        <taxon>Candidatus Abyssobacteria</taxon>
    </lineage>
</organism>
<dbReference type="InterPro" id="IPR040758">
    <property type="entry name" value="PrmC_N"/>
</dbReference>
<keyword evidence="3 5" id="KW-0949">S-adenosyl-L-methionine</keyword>
<comment type="caution">
    <text evidence="8">The sequence shown here is derived from an EMBL/GenBank/DDBJ whole genome shotgun (WGS) entry which is preliminary data.</text>
</comment>
<dbReference type="PANTHER" id="PTHR18895:SF74">
    <property type="entry name" value="MTRF1L RELEASE FACTOR GLUTAMINE METHYLTRANSFERASE"/>
    <property type="match status" value="1"/>
</dbReference>
<keyword evidence="2 5" id="KW-0808">Transferase</keyword>
<dbReference type="HAMAP" id="MF_02126">
    <property type="entry name" value="RF_methyltr_PrmC"/>
    <property type="match status" value="1"/>
</dbReference>
<feature type="binding site" evidence="5">
    <location>
        <begin position="204"/>
        <end position="207"/>
    </location>
    <ligand>
        <name>substrate</name>
    </ligand>
</feature>
<comment type="similarity">
    <text evidence="5">Belongs to the protein N5-glutamine methyltransferase family. PrmC subfamily.</text>
</comment>
<feature type="domain" description="Release factor glutamine methyltransferase N-terminal" evidence="7">
    <location>
        <begin position="19"/>
        <end position="89"/>
    </location>
</feature>
<gene>
    <name evidence="5 8" type="primary">prmC</name>
    <name evidence="8" type="ORF">C4520_19215</name>
</gene>
<dbReference type="InterPro" id="IPR050320">
    <property type="entry name" value="N5-glutamine_MTase"/>
</dbReference>
<protein>
    <recommendedName>
        <fullName evidence="5">Release factor glutamine methyltransferase</fullName>
        <shortName evidence="5">RF MTase</shortName>
        <ecNumber evidence="5">2.1.1.297</ecNumber>
    </recommendedName>
    <alternativeName>
        <fullName evidence="5">N5-glutamine methyltransferase PrmC</fullName>
    </alternativeName>
    <alternativeName>
        <fullName evidence="5">Protein-(glutamine-N5) MTase PrmC</fullName>
    </alternativeName>
    <alternativeName>
        <fullName evidence="5">Protein-glutamine N-methyltransferase PrmC</fullName>
    </alternativeName>
</protein>
<dbReference type="Gene3D" id="3.40.50.150">
    <property type="entry name" value="Vaccinia Virus protein VP39"/>
    <property type="match status" value="1"/>
</dbReference>
<proteinExistence type="inferred from homology"/>
<evidence type="ECO:0000313" key="9">
    <source>
        <dbReference type="Proteomes" id="UP000265882"/>
    </source>
</evidence>
<name>A0A3A4NLT3_ABYX5</name>
<dbReference type="PRINTS" id="PR00507">
    <property type="entry name" value="N12N6MTFRASE"/>
</dbReference>
<keyword evidence="1 5" id="KW-0489">Methyltransferase</keyword>
<dbReference type="AlphaFoldDB" id="A0A3A4NLT3"/>
<dbReference type="Pfam" id="PF05175">
    <property type="entry name" value="MTS"/>
    <property type="match status" value="1"/>
</dbReference>
<dbReference type="EMBL" id="QZKU01000128">
    <property type="protein sequence ID" value="RJP16141.1"/>
    <property type="molecule type" value="Genomic_DNA"/>
</dbReference>
<reference evidence="8 9" key="1">
    <citation type="journal article" date="2017" name="ISME J.">
        <title>Energy and carbon metabolisms in a deep terrestrial subsurface fluid microbial community.</title>
        <authorList>
            <person name="Momper L."/>
            <person name="Jungbluth S.P."/>
            <person name="Lee M.D."/>
            <person name="Amend J.P."/>
        </authorList>
    </citation>
    <scope>NUCLEOTIDE SEQUENCE [LARGE SCALE GENOMIC DNA]</scope>
    <source>
        <strain evidence="8">SURF_5</strain>
    </source>
</reference>
<evidence type="ECO:0000256" key="2">
    <source>
        <dbReference type="ARBA" id="ARBA00022679"/>
    </source>
</evidence>
<evidence type="ECO:0000259" key="7">
    <source>
        <dbReference type="Pfam" id="PF17827"/>
    </source>
</evidence>
<dbReference type="InterPro" id="IPR004556">
    <property type="entry name" value="HemK-like"/>
</dbReference>
<dbReference type="GO" id="GO:0102559">
    <property type="term" value="F:peptide chain release factor N(5)-glutamine methyltransferase activity"/>
    <property type="evidence" value="ECO:0007669"/>
    <property type="project" value="UniProtKB-EC"/>
</dbReference>
<dbReference type="GO" id="GO:0032259">
    <property type="term" value="P:methylation"/>
    <property type="evidence" value="ECO:0007669"/>
    <property type="project" value="UniProtKB-KW"/>
</dbReference>
<evidence type="ECO:0000259" key="6">
    <source>
        <dbReference type="Pfam" id="PF05175"/>
    </source>
</evidence>
<dbReference type="GO" id="GO:0003676">
    <property type="term" value="F:nucleic acid binding"/>
    <property type="evidence" value="ECO:0007669"/>
    <property type="project" value="InterPro"/>
</dbReference>
<dbReference type="Gene3D" id="1.10.8.10">
    <property type="entry name" value="DNA helicase RuvA subunit, C-terminal domain"/>
    <property type="match status" value="1"/>
</dbReference>
<dbReference type="InterPro" id="IPR007848">
    <property type="entry name" value="Small_mtfrase_dom"/>
</dbReference>
<dbReference type="NCBIfam" id="TIGR03534">
    <property type="entry name" value="RF_mod_PrmC"/>
    <property type="match status" value="1"/>
</dbReference>